<accession>A0AAV1AMU8</accession>
<keyword evidence="5" id="KW-0539">Nucleus</keyword>
<sequence>MCKSEADRYHPKGKAMARSGDDDVNGVGQGLNDSRYVGENVDDPIELSSDRLRINDDLNETIRNYCILISCRLYSLIIRLLEKELWSKQIPARVVQGCFAELPSTIWLYDEELSENHECVLKIRGDTHETCLKKGWYKFSKGRKLQEGDILRFYYRYLPVMEIIVCVERGNENR</sequence>
<gene>
    <name evidence="7" type="ORF">VFH_IV190240</name>
</gene>
<dbReference type="GO" id="GO:0003677">
    <property type="term" value="F:DNA binding"/>
    <property type="evidence" value="ECO:0007669"/>
    <property type="project" value="UniProtKB-KW"/>
</dbReference>
<evidence type="ECO:0000256" key="6">
    <source>
        <dbReference type="SAM" id="MobiDB-lite"/>
    </source>
</evidence>
<evidence type="ECO:0008006" key="9">
    <source>
        <dbReference type="Google" id="ProtNLM"/>
    </source>
</evidence>
<organism evidence="7 8">
    <name type="scientific">Vicia faba</name>
    <name type="common">Broad bean</name>
    <name type="synonym">Faba vulgaris</name>
    <dbReference type="NCBI Taxonomy" id="3906"/>
    <lineage>
        <taxon>Eukaryota</taxon>
        <taxon>Viridiplantae</taxon>
        <taxon>Streptophyta</taxon>
        <taxon>Embryophyta</taxon>
        <taxon>Tracheophyta</taxon>
        <taxon>Spermatophyta</taxon>
        <taxon>Magnoliopsida</taxon>
        <taxon>eudicotyledons</taxon>
        <taxon>Gunneridae</taxon>
        <taxon>Pentapetalae</taxon>
        <taxon>rosids</taxon>
        <taxon>fabids</taxon>
        <taxon>Fabales</taxon>
        <taxon>Fabaceae</taxon>
        <taxon>Papilionoideae</taxon>
        <taxon>50 kb inversion clade</taxon>
        <taxon>NPAAA clade</taxon>
        <taxon>Hologalegina</taxon>
        <taxon>IRL clade</taxon>
        <taxon>Fabeae</taxon>
        <taxon>Vicia</taxon>
    </lineage>
</organism>
<dbReference type="InterPro" id="IPR003340">
    <property type="entry name" value="B3_DNA-bd"/>
</dbReference>
<dbReference type="EMBL" id="OX451739">
    <property type="protein sequence ID" value="CAI8610603.1"/>
    <property type="molecule type" value="Genomic_DNA"/>
</dbReference>
<name>A0AAV1AMU8_VICFA</name>
<evidence type="ECO:0000256" key="4">
    <source>
        <dbReference type="ARBA" id="ARBA00023163"/>
    </source>
</evidence>
<dbReference type="Gene3D" id="2.40.330.10">
    <property type="entry name" value="DNA-binding pseudobarrel domain"/>
    <property type="match status" value="1"/>
</dbReference>
<evidence type="ECO:0000256" key="3">
    <source>
        <dbReference type="ARBA" id="ARBA00023125"/>
    </source>
</evidence>
<keyword evidence="3" id="KW-0238">DNA-binding</keyword>
<reference evidence="7 8" key="1">
    <citation type="submission" date="2023-01" db="EMBL/GenBank/DDBJ databases">
        <authorList>
            <person name="Kreplak J."/>
        </authorList>
    </citation>
    <scope>NUCLEOTIDE SEQUENCE [LARGE SCALE GENOMIC DNA]</scope>
</reference>
<evidence type="ECO:0000256" key="1">
    <source>
        <dbReference type="ARBA" id="ARBA00004123"/>
    </source>
</evidence>
<feature type="compositionally biased region" description="Basic and acidic residues" evidence="6">
    <location>
        <begin position="1"/>
        <end position="10"/>
    </location>
</feature>
<keyword evidence="8" id="KW-1185">Reference proteome</keyword>
<dbReference type="InterPro" id="IPR015300">
    <property type="entry name" value="DNA-bd_pseudobarrel_sf"/>
</dbReference>
<dbReference type="GO" id="GO:0005634">
    <property type="term" value="C:nucleus"/>
    <property type="evidence" value="ECO:0007669"/>
    <property type="project" value="UniProtKB-SubCell"/>
</dbReference>
<dbReference type="AlphaFoldDB" id="A0AAV1AMU8"/>
<dbReference type="SUPFAM" id="SSF101936">
    <property type="entry name" value="DNA-binding pseudobarrel domain"/>
    <property type="match status" value="1"/>
</dbReference>
<comment type="subcellular location">
    <subcellularLocation>
        <location evidence="1">Nucleus</location>
    </subcellularLocation>
</comment>
<keyword evidence="4" id="KW-0804">Transcription</keyword>
<keyword evidence="2" id="KW-0805">Transcription regulation</keyword>
<evidence type="ECO:0000313" key="7">
    <source>
        <dbReference type="EMBL" id="CAI8610603.1"/>
    </source>
</evidence>
<evidence type="ECO:0000313" key="8">
    <source>
        <dbReference type="Proteomes" id="UP001157006"/>
    </source>
</evidence>
<feature type="region of interest" description="Disordered" evidence="6">
    <location>
        <begin position="1"/>
        <end position="25"/>
    </location>
</feature>
<proteinExistence type="predicted"/>
<evidence type="ECO:0000256" key="5">
    <source>
        <dbReference type="ARBA" id="ARBA00023242"/>
    </source>
</evidence>
<protein>
    <recommendedName>
        <fullName evidence="9">TF-B3 domain-containing protein</fullName>
    </recommendedName>
</protein>
<dbReference type="Proteomes" id="UP001157006">
    <property type="component" value="Chromosome 4"/>
</dbReference>
<dbReference type="CDD" id="cd10017">
    <property type="entry name" value="B3_DNA"/>
    <property type="match status" value="1"/>
</dbReference>
<evidence type="ECO:0000256" key="2">
    <source>
        <dbReference type="ARBA" id="ARBA00023015"/>
    </source>
</evidence>